<reference evidence="1" key="1">
    <citation type="journal article" date="2014" name="Int. J. Syst. Evol. Microbiol.">
        <title>Complete genome sequence of Corynebacterium casei LMG S-19264T (=DSM 44701T), isolated from a smear-ripened cheese.</title>
        <authorList>
            <consortium name="US DOE Joint Genome Institute (JGI-PGF)"/>
            <person name="Walter F."/>
            <person name="Albersmeier A."/>
            <person name="Kalinowski J."/>
            <person name="Ruckert C."/>
        </authorList>
    </citation>
    <scope>NUCLEOTIDE SEQUENCE</scope>
    <source>
        <strain evidence="1">CGMCC 1.14984</strain>
    </source>
</reference>
<sequence length="91" mass="9941">MTARRGSFARWPQSWQYLPRSELPQLLQMFLSLLIALKRILETRASVGGTGPCANNPCYAQLIKMPIDLGATSVARLRQQAGASALGAPKE</sequence>
<comment type="caution">
    <text evidence="1">The sequence shown here is derived from an EMBL/GenBank/DDBJ whole genome shotgun (WGS) entry which is preliminary data.</text>
</comment>
<name>A0A8J3A4H0_9PROT</name>
<accession>A0A8J3A4H0</accession>
<gene>
    <name evidence="1" type="ORF">GCM10011355_31800</name>
</gene>
<reference evidence="1" key="2">
    <citation type="submission" date="2020-09" db="EMBL/GenBank/DDBJ databases">
        <authorList>
            <person name="Sun Q."/>
            <person name="Zhou Y."/>
        </authorList>
    </citation>
    <scope>NUCLEOTIDE SEQUENCE</scope>
    <source>
        <strain evidence="1">CGMCC 1.14984</strain>
    </source>
</reference>
<dbReference type="Proteomes" id="UP000621856">
    <property type="component" value="Unassembled WGS sequence"/>
</dbReference>
<organism evidence="1 2">
    <name type="scientific">Aquisalinus luteolus</name>
    <dbReference type="NCBI Taxonomy" id="1566827"/>
    <lineage>
        <taxon>Bacteria</taxon>
        <taxon>Pseudomonadati</taxon>
        <taxon>Pseudomonadota</taxon>
        <taxon>Alphaproteobacteria</taxon>
        <taxon>Parvularculales</taxon>
        <taxon>Parvularculaceae</taxon>
        <taxon>Aquisalinus</taxon>
    </lineage>
</organism>
<proteinExistence type="predicted"/>
<protein>
    <submittedName>
        <fullName evidence="1">Uncharacterized protein</fullName>
    </submittedName>
</protein>
<evidence type="ECO:0000313" key="2">
    <source>
        <dbReference type="Proteomes" id="UP000621856"/>
    </source>
</evidence>
<dbReference type="AlphaFoldDB" id="A0A8J3A4H0"/>
<evidence type="ECO:0000313" key="1">
    <source>
        <dbReference type="EMBL" id="GGI01355.1"/>
    </source>
</evidence>
<dbReference type="EMBL" id="BMGZ01000004">
    <property type="protein sequence ID" value="GGI01355.1"/>
    <property type="molecule type" value="Genomic_DNA"/>
</dbReference>